<dbReference type="AlphaFoldDB" id="A0A8H6XMU2"/>
<protein>
    <submittedName>
        <fullName evidence="3">Putative Transmembrane protein</fullName>
    </submittedName>
</protein>
<evidence type="ECO:0000313" key="3">
    <source>
        <dbReference type="EMBL" id="KAF7343937.1"/>
    </source>
</evidence>
<feature type="transmembrane region" description="Helical" evidence="1">
    <location>
        <begin position="174"/>
        <end position="193"/>
    </location>
</feature>
<feature type="transmembrane region" description="Helical" evidence="1">
    <location>
        <begin position="213"/>
        <end position="233"/>
    </location>
</feature>
<organism evidence="3 4">
    <name type="scientific">Mycena venus</name>
    <dbReference type="NCBI Taxonomy" id="2733690"/>
    <lineage>
        <taxon>Eukaryota</taxon>
        <taxon>Fungi</taxon>
        <taxon>Dikarya</taxon>
        <taxon>Basidiomycota</taxon>
        <taxon>Agaricomycotina</taxon>
        <taxon>Agaricomycetes</taxon>
        <taxon>Agaricomycetidae</taxon>
        <taxon>Agaricales</taxon>
        <taxon>Marasmiineae</taxon>
        <taxon>Mycenaceae</taxon>
        <taxon>Mycena</taxon>
    </lineage>
</organism>
<sequence length="317" mass="35083">MVWHAVTPPPNDPSRDDIIWLAGPRLLGLIFNWGLLGVLTTQVYIYNVNFPKDKRVSKAIVYIVYVLDWAQTCAATYDGFQWFVYGWGDIPTLYGVFTDFLNVPLLSSIIGSIVQIFFGWRIWAISQSRMTFVVVVLLSCLQLGAGGAAAYYLYQDASEVTRSAGLVRAVGIRLGASVAVDTVIAVSMTYFLVRSRGEALGRMHSVLTRLIRLTVETGTITALAAIMDLLFFLKAHNALHQVTGVILCKLYSNTLLVLFNNRLVMANAAETTVHASQSLAFRAASRSQHETWNIRPTVLDSMELQTSRGRDVKGQAV</sequence>
<comment type="caution">
    <text evidence="3">The sequence shown here is derived from an EMBL/GenBank/DDBJ whole genome shotgun (WGS) entry which is preliminary data.</text>
</comment>
<evidence type="ECO:0000256" key="1">
    <source>
        <dbReference type="SAM" id="Phobius"/>
    </source>
</evidence>
<name>A0A8H6XMU2_9AGAR</name>
<dbReference type="InterPro" id="IPR045339">
    <property type="entry name" value="DUF6534"/>
</dbReference>
<evidence type="ECO:0000259" key="2">
    <source>
        <dbReference type="Pfam" id="PF20152"/>
    </source>
</evidence>
<feature type="transmembrane region" description="Helical" evidence="1">
    <location>
        <begin position="59"/>
        <end position="80"/>
    </location>
</feature>
<accession>A0A8H6XMU2</accession>
<keyword evidence="1 3" id="KW-0812">Transmembrane</keyword>
<gene>
    <name evidence="3" type="ORF">MVEN_01682400</name>
</gene>
<dbReference type="Proteomes" id="UP000620124">
    <property type="component" value="Unassembled WGS sequence"/>
</dbReference>
<feature type="transmembrane region" description="Helical" evidence="1">
    <location>
        <begin position="132"/>
        <end position="154"/>
    </location>
</feature>
<keyword evidence="1" id="KW-0472">Membrane</keyword>
<keyword evidence="1" id="KW-1133">Transmembrane helix</keyword>
<dbReference type="Pfam" id="PF20152">
    <property type="entry name" value="DUF6534"/>
    <property type="match status" value="1"/>
</dbReference>
<proteinExistence type="predicted"/>
<dbReference type="EMBL" id="JACAZI010000015">
    <property type="protein sequence ID" value="KAF7343937.1"/>
    <property type="molecule type" value="Genomic_DNA"/>
</dbReference>
<feature type="domain" description="DUF6534" evidence="2">
    <location>
        <begin position="177"/>
        <end position="262"/>
    </location>
</feature>
<feature type="transmembrane region" description="Helical" evidence="1">
    <location>
        <begin position="26"/>
        <end position="47"/>
    </location>
</feature>
<reference evidence="3" key="1">
    <citation type="submission" date="2020-05" db="EMBL/GenBank/DDBJ databases">
        <title>Mycena genomes resolve the evolution of fungal bioluminescence.</title>
        <authorList>
            <person name="Tsai I.J."/>
        </authorList>
    </citation>
    <scope>NUCLEOTIDE SEQUENCE</scope>
    <source>
        <strain evidence="3">CCC161011</strain>
    </source>
</reference>
<feature type="transmembrane region" description="Helical" evidence="1">
    <location>
        <begin position="239"/>
        <end position="259"/>
    </location>
</feature>
<dbReference type="PANTHER" id="PTHR40465">
    <property type="entry name" value="CHROMOSOME 1, WHOLE GENOME SHOTGUN SEQUENCE"/>
    <property type="match status" value="1"/>
</dbReference>
<feature type="transmembrane region" description="Helical" evidence="1">
    <location>
        <begin position="100"/>
        <end position="120"/>
    </location>
</feature>
<evidence type="ECO:0000313" key="4">
    <source>
        <dbReference type="Proteomes" id="UP000620124"/>
    </source>
</evidence>
<dbReference type="OrthoDB" id="2953893at2759"/>
<dbReference type="PANTHER" id="PTHR40465:SF1">
    <property type="entry name" value="DUF6534 DOMAIN-CONTAINING PROTEIN"/>
    <property type="match status" value="1"/>
</dbReference>
<keyword evidence="4" id="KW-1185">Reference proteome</keyword>